<dbReference type="HOGENOM" id="CLU_976453_0_0_5"/>
<proteinExistence type="inferred from homology"/>
<dbReference type="AlphaFoldDB" id="F8ERR1"/>
<dbReference type="GO" id="GO:0005576">
    <property type="term" value="C:extracellular region"/>
    <property type="evidence" value="ECO:0007669"/>
    <property type="project" value="UniProtKB-SubCell"/>
</dbReference>
<evidence type="ECO:0000259" key="4">
    <source>
        <dbReference type="Pfam" id="PF00669"/>
    </source>
</evidence>
<dbReference type="PATRIC" id="fig|579138.3.peg.650"/>
<comment type="similarity">
    <text evidence="1 3">Belongs to the bacterial flagellin family.</text>
</comment>
<evidence type="ECO:0000256" key="3">
    <source>
        <dbReference type="RuleBase" id="RU362073"/>
    </source>
</evidence>
<dbReference type="STRING" id="579138.Zymop_0617"/>
<dbReference type="eggNOG" id="COG1344">
    <property type="taxonomic scope" value="Bacteria"/>
</dbReference>
<dbReference type="InterPro" id="IPR001029">
    <property type="entry name" value="Flagellin_N"/>
</dbReference>
<comment type="subcellular location">
    <subcellularLocation>
        <location evidence="3">Secreted</location>
    </subcellularLocation>
    <subcellularLocation>
        <location evidence="3">Bacterial flagellum</location>
    </subcellularLocation>
</comment>
<sequence>MLTRIGLNNVISSMQSTNSQIQKYQDQTDTGIKIQKPSDDPVAANQIGNLNRSLSNNSAYTSNVKTATAVSDQSGAALSDMATQLSSIQNYLQQAMNSTSNDSTRGVLAGEIGSAADQINSYKTTTDSNGNALFPASSNQLITYPIGDNRSVAATLSQSQVFSFTASSGSSAGTSVDLTTLLQNTQTAIKNNDTAGMSDALGQIQDAITNTTNMQGQQGVLATQLSNQSDRLSSQSVTLKTTRSSLQDADVTEVYSNLSALVTQQAAEQSALIRVSSSNLFDKLG</sequence>
<reference evidence="6 7" key="1">
    <citation type="journal article" date="2011" name="J. Bacteriol.">
        <title>Genome sequence of the ethanol-producing Zymomonas mobilis subsp. pomaceae lectotype strain ATCC 29192.</title>
        <authorList>
            <person name="Kouvelis V.N."/>
            <person name="Davenport K.W."/>
            <person name="Brettin T.S."/>
            <person name="Bruce D."/>
            <person name="Detter C."/>
            <person name="Han C.S."/>
            <person name="Nolan M."/>
            <person name="Tapia R."/>
            <person name="Damoulaki A."/>
            <person name="Kyrpides N.C."/>
            <person name="Typas M.A."/>
            <person name="Pappas K.M."/>
        </authorList>
    </citation>
    <scope>NUCLEOTIDE SEQUENCE [LARGE SCALE GENOMIC DNA]</scope>
    <source>
        <strain evidence="7">ATCC 29192 / DSM 22645 / JCM 10191 / CCUG 17912 / NBRC 13757 / NCIMB 11200 / NRRL B-4491 / Barker I</strain>
    </source>
</reference>
<name>F8ERR1_ZYMMT</name>
<dbReference type="InterPro" id="IPR046358">
    <property type="entry name" value="Flagellin_C"/>
</dbReference>
<comment type="function">
    <text evidence="3">Flagellin is the subunit protein which polymerizes to form the filaments of bacterial flagella.</text>
</comment>
<organism evidence="6 7">
    <name type="scientific">Zymomonas mobilis subsp. pomaceae (strain ATCC 29192 / DSM 22645 / JCM 10191 / CCUG 17912 / NBRC 13757 / NCIMB 11200 / NRRL B-4491 / Barker I)</name>
    <dbReference type="NCBI Taxonomy" id="579138"/>
    <lineage>
        <taxon>Bacteria</taxon>
        <taxon>Pseudomonadati</taxon>
        <taxon>Pseudomonadota</taxon>
        <taxon>Alphaproteobacteria</taxon>
        <taxon>Sphingomonadales</taxon>
        <taxon>Zymomonadaceae</taxon>
        <taxon>Zymomonas</taxon>
    </lineage>
</organism>
<feature type="domain" description="Flagellin C-terminal" evidence="5">
    <location>
        <begin position="202"/>
        <end position="277"/>
    </location>
</feature>
<dbReference type="RefSeq" id="WP_013933918.1">
    <property type="nucleotide sequence ID" value="NC_015709.1"/>
</dbReference>
<dbReference type="Pfam" id="PF00669">
    <property type="entry name" value="Flagellin_N"/>
    <property type="match status" value="1"/>
</dbReference>
<keyword evidence="2 3" id="KW-0975">Bacterial flagellum</keyword>
<dbReference type="Pfam" id="PF00700">
    <property type="entry name" value="Flagellin_C"/>
    <property type="match status" value="1"/>
</dbReference>
<dbReference type="PANTHER" id="PTHR42792:SF1">
    <property type="entry name" value="FLAGELLAR HOOK-ASSOCIATED PROTEIN 3"/>
    <property type="match status" value="1"/>
</dbReference>
<gene>
    <name evidence="6" type="ordered locus">Zymop_0617</name>
</gene>
<feature type="domain" description="Flagellin N-terminal" evidence="4">
    <location>
        <begin position="8"/>
        <end position="136"/>
    </location>
</feature>
<dbReference type="SUPFAM" id="SSF64518">
    <property type="entry name" value="Phase 1 flagellin"/>
    <property type="match status" value="1"/>
</dbReference>
<dbReference type="KEGG" id="zmp:Zymop_0617"/>
<dbReference type="GO" id="GO:0005198">
    <property type="term" value="F:structural molecule activity"/>
    <property type="evidence" value="ECO:0007669"/>
    <property type="project" value="UniProtKB-UniRule"/>
</dbReference>
<dbReference type="Proteomes" id="UP000000491">
    <property type="component" value="Chromosome"/>
</dbReference>
<evidence type="ECO:0000259" key="5">
    <source>
        <dbReference type="Pfam" id="PF00700"/>
    </source>
</evidence>
<evidence type="ECO:0000256" key="1">
    <source>
        <dbReference type="ARBA" id="ARBA00005709"/>
    </source>
</evidence>
<evidence type="ECO:0000313" key="6">
    <source>
        <dbReference type="EMBL" id="AEI37519.1"/>
    </source>
</evidence>
<protein>
    <recommendedName>
        <fullName evidence="3">Flagellin</fullName>
    </recommendedName>
</protein>
<dbReference type="PANTHER" id="PTHR42792">
    <property type="entry name" value="FLAGELLIN"/>
    <property type="match status" value="1"/>
</dbReference>
<dbReference type="Gene3D" id="1.20.1330.10">
    <property type="entry name" value="f41 fragment of flagellin, N-terminal domain"/>
    <property type="match status" value="1"/>
</dbReference>
<accession>F8ERR1</accession>
<dbReference type="InterPro" id="IPR001492">
    <property type="entry name" value="Flagellin"/>
</dbReference>
<dbReference type="GO" id="GO:0009288">
    <property type="term" value="C:bacterial-type flagellum"/>
    <property type="evidence" value="ECO:0007669"/>
    <property type="project" value="UniProtKB-SubCell"/>
</dbReference>
<dbReference type="EMBL" id="CP002865">
    <property type="protein sequence ID" value="AEI37519.1"/>
    <property type="molecule type" value="Genomic_DNA"/>
</dbReference>
<keyword evidence="3" id="KW-0964">Secreted</keyword>
<evidence type="ECO:0000256" key="2">
    <source>
        <dbReference type="ARBA" id="ARBA00023143"/>
    </source>
</evidence>
<evidence type="ECO:0000313" key="7">
    <source>
        <dbReference type="Proteomes" id="UP000000491"/>
    </source>
</evidence>